<keyword evidence="5" id="KW-0539">Nucleus</keyword>
<reference evidence="9" key="1">
    <citation type="submission" date="2019-08" db="EMBL/GenBank/DDBJ databases">
        <title>The genome of the North American firefly Photinus pyralis.</title>
        <authorList>
            <consortium name="Photinus pyralis genome working group"/>
            <person name="Fallon T.R."/>
            <person name="Sander Lower S.E."/>
            <person name="Weng J.-K."/>
        </authorList>
    </citation>
    <scope>NUCLEOTIDE SEQUENCE</scope>
    <source>
        <strain evidence="9">TRF0915ILg1</strain>
        <tissue evidence="9">Whole body</tissue>
    </source>
</reference>
<feature type="region of interest" description="Disordered" evidence="7">
    <location>
        <begin position="265"/>
        <end position="327"/>
    </location>
</feature>
<dbReference type="InterPro" id="IPR001841">
    <property type="entry name" value="Znf_RING"/>
</dbReference>
<feature type="compositionally biased region" description="Basic and acidic residues" evidence="7">
    <location>
        <begin position="266"/>
        <end position="327"/>
    </location>
</feature>
<evidence type="ECO:0000256" key="1">
    <source>
        <dbReference type="ARBA" id="ARBA00004123"/>
    </source>
</evidence>
<dbReference type="FunFam" id="3.30.40.10:FF:000033">
    <property type="entry name" value="Polycomb group RING finger protein 3"/>
    <property type="match status" value="1"/>
</dbReference>
<feature type="region of interest" description="Disordered" evidence="7">
    <location>
        <begin position="623"/>
        <end position="689"/>
    </location>
</feature>
<evidence type="ECO:0000256" key="6">
    <source>
        <dbReference type="PROSITE-ProRule" id="PRU00175"/>
    </source>
</evidence>
<keyword evidence="2" id="KW-0479">Metal-binding</keyword>
<dbReference type="SUPFAM" id="SSF57850">
    <property type="entry name" value="RING/U-box"/>
    <property type="match status" value="1"/>
</dbReference>
<dbReference type="Gene3D" id="3.30.40.10">
    <property type="entry name" value="Zinc/RING finger domain, C3HC4 (zinc finger)"/>
    <property type="match status" value="1"/>
</dbReference>
<dbReference type="PROSITE" id="PS00518">
    <property type="entry name" value="ZF_RING_1"/>
    <property type="match status" value="1"/>
</dbReference>
<feature type="compositionally biased region" description="Basic and acidic residues" evidence="7">
    <location>
        <begin position="623"/>
        <end position="636"/>
    </location>
</feature>
<organism evidence="9 10">
    <name type="scientific">Ignelater luminosus</name>
    <name type="common">Cucubano</name>
    <name type="synonym">Pyrophorus luminosus</name>
    <dbReference type="NCBI Taxonomy" id="2038154"/>
    <lineage>
        <taxon>Eukaryota</taxon>
        <taxon>Metazoa</taxon>
        <taxon>Ecdysozoa</taxon>
        <taxon>Arthropoda</taxon>
        <taxon>Hexapoda</taxon>
        <taxon>Insecta</taxon>
        <taxon>Pterygota</taxon>
        <taxon>Neoptera</taxon>
        <taxon>Endopterygota</taxon>
        <taxon>Coleoptera</taxon>
        <taxon>Polyphaga</taxon>
        <taxon>Elateriformia</taxon>
        <taxon>Elateroidea</taxon>
        <taxon>Elateridae</taxon>
        <taxon>Agrypninae</taxon>
        <taxon>Pyrophorini</taxon>
        <taxon>Ignelater</taxon>
    </lineage>
</organism>
<dbReference type="CDD" id="cd17082">
    <property type="entry name" value="RAWUL_PCGF2_like"/>
    <property type="match status" value="1"/>
</dbReference>
<feature type="region of interest" description="Disordered" evidence="7">
    <location>
        <begin position="454"/>
        <end position="490"/>
    </location>
</feature>
<feature type="compositionally biased region" description="Polar residues" evidence="7">
    <location>
        <begin position="832"/>
        <end position="848"/>
    </location>
</feature>
<dbReference type="InterPro" id="IPR013083">
    <property type="entry name" value="Znf_RING/FYVE/PHD"/>
</dbReference>
<evidence type="ECO:0000256" key="2">
    <source>
        <dbReference type="ARBA" id="ARBA00022723"/>
    </source>
</evidence>
<feature type="region of interest" description="Disordered" evidence="7">
    <location>
        <begin position="791"/>
        <end position="848"/>
    </location>
</feature>
<dbReference type="OrthoDB" id="10264655at2759"/>
<feature type="region of interest" description="Disordered" evidence="7">
    <location>
        <begin position="736"/>
        <end position="765"/>
    </location>
</feature>
<comment type="caution">
    <text evidence="9">The sequence shown here is derived from an EMBL/GenBank/DDBJ whole genome shotgun (WGS) entry which is preliminary data.</text>
</comment>
<dbReference type="Pfam" id="PF13923">
    <property type="entry name" value="zf-C3HC4_2"/>
    <property type="match status" value="1"/>
</dbReference>
<comment type="subcellular location">
    <subcellularLocation>
        <location evidence="1">Nucleus</location>
    </subcellularLocation>
</comment>
<accession>A0A8K0C7J7</accession>
<feature type="region of interest" description="Disordered" evidence="7">
    <location>
        <begin position="383"/>
        <end position="431"/>
    </location>
</feature>
<protein>
    <recommendedName>
        <fullName evidence="8">RING-type domain-containing protein</fullName>
    </recommendedName>
</protein>
<evidence type="ECO:0000256" key="5">
    <source>
        <dbReference type="ARBA" id="ARBA00023242"/>
    </source>
</evidence>
<dbReference type="PANTHER" id="PTHR10825:SF29">
    <property type="entry name" value="POLYCOMB GROUP RING FINGER PROTEIN 1"/>
    <property type="match status" value="1"/>
</dbReference>
<gene>
    <name evidence="9" type="ORF">ILUMI_24157</name>
</gene>
<evidence type="ECO:0000256" key="3">
    <source>
        <dbReference type="ARBA" id="ARBA00022771"/>
    </source>
</evidence>
<feature type="domain" description="RING-type" evidence="8">
    <location>
        <begin position="23"/>
        <end position="62"/>
    </location>
</feature>
<feature type="compositionally biased region" description="Polar residues" evidence="7">
    <location>
        <begin position="637"/>
        <end position="646"/>
    </location>
</feature>
<evidence type="ECO:0000256" key="7">
    <source>
        <dbReference type="SAM" id="MobiDB-lite"/>
    </source>
</evidence>
<dbReference type="GO" id="GO:0035102">
    <property type="term" value="C:PRC1 complex"/>
    <property type="evidence" value="ECO:0007669"/>
    <property type="project" value="TreeGrafter"/>
</dbReference>
<dbReference type="Gene3D" id="3.10.20.90">
    <property type="entry name" value="Phosphatidylinositol 3-kinase Catalytic Subunit, Chain A, domain 1"/>
    <property type="match status" value="1"/>
</dbReference>
<keyword evidence="4" id="KW-0862">Zinc</keyword>
<dbReference type="GO" id="GO:0008270">
    <property type="term" value="F:zinc ion binding"/>
    <property type="evidence" value="ECO:0007669"/>
    <property type="project" value="UniProtKB-KW"/>
</dbReference>
<dbReference type="EMBL" id="VTPC01090662">
    <property type="protein sequence ID" value="KAF2882009.1"/>
    <property type="molecule type" value="Genomic_DNA"/>
</dbReference>
<dbReference type="PROSITE" id="PS50089">
    <property type="entry name" value="ZF_RING_2"/>
    <property type="match status" value="1"/>
</dbReference>
<evidence type="ECO:0000256" key="4">
    <source>
        <dbReference type="ARBA" id="ARBA00022833"/>
    </source>
</evidence>
<evidence type="ECO:0000313" key="9">
    <source>
        <dbReference type="EMBL" id="KAF2882009.1"/>
    </source>
</evidence>
<feature type="region of interest" description="Disordered" evidence="7">
    <location>
        <begin position="863"/>
        <end position="972"/>
    </location>
</feature>
<feature type="compositionally biased region" description="Polar residues" evidence="7">
    <location>
        <begin position="402"/>
        <end position="413"/>
    </location>
</feature>
<keyword evidence="10" id="KW-1185">Reference proteome</keyword>
<dbReference type="InterPro" id="IPR032443">
    <property type="entry name" value="RAWUL"/>
</dbReference>
<dbReference type="GO" id="GO:1990841">
    <property type="term" value="F:promoter-specific chromatin binding"/>
    <property type="evidence" value="ECO:0007669"/>
    <property type="project" value="TreeGrafter"/>
</dbReference>
<dbReference type="GO" id="GO:0000122">
    <property type="term" value="P:negative regulation of transcription by RNA polymerase II"/>
    <property type="evidence" value="ECO:0007669"/>
    <property type="project" value="TreeGrafter"/>
</dbReference>
<dbReference type="Pfam" id="PF16207">
    <property type="entry name" value="RAWUL"/>
    <property type="match status" value="1"/>
</dbReference>
<keyword evidence="3 6" id="KW-0863">Zinc-finger</keyword>
<dbReference type="AlphaFoldDB" id="A0A8K0C7J7"/>
<dbReference type="SMART" id="SM00184">
    <property type="entry name" value="RING"/>
    <property type="match status" value="1"/>
</dbReference>
<feature type="compositionally biased region" description="Polar residues" evidence="7">
    <location>
        <begin position="863"/>
        <end position="874"/>
    </location>
</feature>
<feature type="compositionally biased region" description="Low complexity" evidence="7">
    <location>
        <begin position="936"/>
        <end position="965"/>
    </location>
</feature>
<sequence length="1048" mass="117824">MMDLTKKPHEKIKLVEINPHLACYLCKGYYIDATTISECLHSFCRSCIIKFLHEHSYCPICEVIINKAKPNLKLDKTLQDIVYKLVPELFLNEMTRRQHVYQNHPELAAKVTPEERGEDIERTIFNPRDMISLSIEYISDDSTPGAILIPQLIGKGADINNRNKSQGADNEENSVIKRFLQCAGMCRVDVLKKFIRNKYNVDTNQYYIDILYKRVPLPDHYTLIDIAYIYSWKRNEPMKFFFKITDINLVTDSFDYLISPQLNQEKPLKTPDKKSPKKSKTETNKLKETNEDNKNNKDTNKSEVIKKDDRENNKKENNESIKKESNEIKKKETINGLSLKEESKHALEELRKNGKNQEYSNLTLDRSNNVEIITKIQKVSNKNGHPIGIKITKQTVKKPATSKLNSIKSSNNDKSPEPSKTPPASQVIPDIDPEKSNFLKSIELTAKTVLQAISPQKITLPPPKPTPTTGTKRKNPSPVKTDKSAKRPRKYVNIQPKAIQNPAVWQMVSNVNQNVTNMSKIVEQTTPTTTTTASSNSDLQALLFDSYKINIPASLSVTVKNEKDGPTQSPFQKPVQNYIEILKIPDTPTTASTTIKNGDFKENSKLKILDKLNTSVEVNTVEIKPDSKKEKADTKQSESSTATNDSIKQETSETKPPPTSKPPVNLQLPSTKCTPKQNPPQPKTPTCLPSPAYLPCKVTNMPTRDNFVKLNPRTPQTFQKMFEEAIKKPEFSSKFQTVPVSKSDNLPSPKSGQKNALNLTTNDTPTSGKRNILEIATKLYKKNKMEQDKINNESLEDTNSKSPSKLLNVPRVNPQKKPKYDKGNPPLKDFNTYISSKQSQPQTVTSLHSPTLGLNYTVSVTQTAPSTTPKTNLSALEIDTKSSSPKPSIASPRLPIVSPKPPQQSETTPLNIPRKYSLSPKSPKDLPVKSPKDSSKPSSSPIPKTDSPTSLKTASPTKSKTTSASENNQPLSPNQILEKYNIQNLAQLTANFNFPSNLCMNPANQLAAIHQAMIYRHFEMQNHQNWLNMNPAPLMQYEKYLQSLSKSS</sequence>
<dbReference type="InterPro" id="IPR017907">
    <property type="entry name" value="Znf_RING_CS"/>
</dbReference>
<dbReference type="Proteomes" id="UP000801492">
    <property type="component" value="Unassembled WGS sequence"/>
</dbReference>
<feature type="compositionally biased region" description="Basic and acidic residues" evidence="7">
    <location>
        <begin position="922"/>
        <end position="935"/>
    </location>
</feature>
<evidence type="ECO:0000313" key="10">
    <source>
        <dbReference type="Proteomes" id="UP000801492"/>
    </source>
</evidence>
<proteinExistence type="predicted"/>
<name>A0A8K0C7J7_IGNLU</name>
<evidence type="ECO:0000259" key="8">
    <source>
        <dbReference type="PROSITE" id="PS50089"/>
    </source>
</evidence>
<dbReference type="PANTHER" id="PTHR10825">
    <property type="entry name" value="RING FINGER DOMAIN-CONTAINING, POLYCOMB GROUP COMPONENT"/>
    <property type="match status" value="1"/>
</dbReference>